<protein>
    <submittedName>
        <fullName evidence="2">Uncharacterized protein</fullName>
    </submittedName>
</protein>
<reference evidence="2" key="2">
    <citation type="journal article" date="2024" name="Plant">
        <title>Genomic evolution and insights into agronomic trait innovations of Sesamum species.</title>
        <authorList>
            <person name="Miao H."/>
            <person name="Wang L."/>
            <person name="Qu L."/>
            <person name="Liu H."/>
            <person name="Sun Y."/>
            <person name="Le M."/>
            <person name="Wang Q."/>
            <person name="Wei S."/>
            <person name="Zheng Y."/>
            <person name="Lin W."/>
            <person name="Duan Y."/>
            <person name="Cao H."/>
            <person name="Xiong S."/>
            <person name="Wang X."/>
            <person name="Wei L."/>
            <person name="Li C."/>
            <person name="Ma Q."/>
            <person name="Ju M."/>
            <person name="Zhao R."/>
            <person name="Li G."/>
            <person name="Mu C."/>
            <person name="Tian Q."/>
            <person name="Mei H."/>
            <person name="Zhang T."/>
            <person name="Gao T."/>
            <person name="Zhang H."/>
        </authorList>
    </citation>
    <scope>NUCLEOTIDE SEQUENCE</scope>
    <source>
        <strain evidence="2">G02</strain>
    </source>
</reference>
<proteinExistence type="predicted"/>
<sequence length="151" mass="17317">MRFFRSWSSSCTGKRLLFLYCGGPSELGRVERGELGRVVDEGSHVRPRVFDGNQTVGVVCREEAIPMVVLRQETAVARRRIGGLKRSAGRADLEPSNVWVYFKSRWKWLKKVSKDSQRGEEYSRGGPRRWVVPQPPNRRRKVAEVEMKALA</sequence>
<name>A0AAW2VHN5_SESRA</name>
<reference evidence="2" key="1">
    <citation type="submission" date="2020-06" db="EMBL/GenBank/DDBJ databases">
        <authorList>
            <person name="Li T."/>
            <person name="Hu X."/>
            <person name="Zhang T."/>
            <person name="Song X."/>
            <person name="Zhang H."/>
            <person name="Dai N."/>
            <person name="Sheng W."/>
            <person name="Hou X."/>
            <person name="Wei L."/>
        </authorList>
    </citation>
    <scope>NUCLEOTIDE SEQUENCE</scope>
    <source>
        <strain evidence="2">G02</strain>
        <tissue evidence="2">Leaf</tissue>
    </source>
</reference>
<evidence type="ECO:0000256" key="1">
    <source>
        <dbReference type="SAM" id="MobiDB-lite"/>
    </source>
</evidence>
<feature type="compositionally biased region" description="Basic and acidic residues" evidence="1">
    <location>
        <begin position="114"/>
        <end position="123"/>
    </location>
</feature>
<gene>
    <name evidence="2" type="ORF">Sradi_0494300</name>
</gene>
<comment type="caution">
    <text evidence="2">The sequence shown here is derived from an EMBL/GenBank/DDBJ whole genome shotgun (WGS) entry which is preliminary data.</text>
</comment>
<dbReference type="EMBL" id="JACGWJ010000003">
    <property type="protein sequence ID" value="KAL0428683.1"/>
    <property type="molecule type" value="Genomic_DNA"/>
</dbReference>
<dbReference type="AlphaFoldDB" id="A0AAW2VHN5"/>
<accession>A0AAW2VHN5</accession>
<organism evidence="2">
    <name type="scientific">Sesamum radiatum</name>
    <name type="common">Black benniseed</name>
    <dbReference type="NCBI Taxonomy" id="300843"/>
    <lineage>
        <taxon>Eukaryota</taxon>
        <taxon>Viridiplantae</taxon>
        <taxon>Streptophyta</taxon>
        <taxon>Embryophyta</taxon>
        <taxon>Tracheophyta</taxon>
        <taxon>Spermatophyta</taxon>
        <taxon>Magnoliopsida</taxon>
        <taxon>eudicotyledons</taxon>
        <taxon>Gunneridae</taxon>
        <taxon>Pentapetalae</taxon>
        <taxon>asterids</taxon>
        <taxon>lamiids</taxon>
        <taxon>Lamiales</taxon>
        <taxon>Pedaliaceae</taxon>
        <taxon>Sesamum</taxon>
    </lineage>
</organism>
<evidence type="ECO:0000313" key="2">
    <source>
        <dbReference type="EMBL" id="KAL0428683.1"/>
    </source>
</evidence>
<feature type="region of interest" description="Disordered" evidence="1">
    <location>
        <begin position="114"/>
        <end position="136"/>
    </location>
</feature>